<evidence type="ECO:0000256" key="4">
    <source>
        <dbReference type="ARBA" id="ARBA00022679"/>
    </source>
</evidence>
<sequence length="369" mass="39593">MQKNKPCIAIDAMGGDFGPSVVVRGALDALRSDELKVILVGREAEIRAELEAANARDADVEIVHAEQVIEMQDKPSDALRRKKSSSIQIAFRLVKEGRADGVVSAGNSGATLACGMFTLGRIEGIDRPALAGILPTEKKPMVLIDVGANVDCKPHNLVQFALMADVLARSVLGVAKPRIGLMSIGEEEGKGNYQVKLAYDMLRKSSLNFKGNVEGRDVFTGDVDVVVCDGFVGNVVLKLSEGLALSLGRLLKRELLAGFWSRCGTLFSKGALRRFSRRIDYAEYGGAPLLGLKGIGIVCHGASNAKALNNAIHMAATFVKNRSNDHLLQELSVNRDLVQYRRSVQSSSASAVKKLDDPLDIDAANLANP</sequence>
<comment type="catalytic activity">
    <reaction evidence="1 10">
        <text>a fatty acyl-[ACP] + phosphate = an acyl phosphate + holo-[ACP]</text>
        <dbReference type="Rhea" id="RHEA:42292"/>
        <dbReference type="Rhea" id="RHEA-COMP:9685"/>
        <dbReference type="Rhea" id="RHEA-COMP:14125"/>
        <dbReference type="ChEBI" id="CHEBI:43474"/>
        <dbReference type="ChEBI" id="CHEBI:59918"/>
        <dbReference type="ChEBI" id="CHEBI:64479"/>
        <dbReference type="ChEBI" id="CHEBI:138651"/>
        <dbReference type="EC" id="2.3.1.274"/>
    </reaction>
</comment>
<dbReference type="OrthoDB" id="9806408at2"/>
<dbReference type="HAMAP" id="MF_00019">
    <property type="entry name" value="PlsX"/>
    <property type="match status" value="1"/>
</dbReference>
<dbReference type="GO" id="GO:0008654">
    <property type="term" value="P:phospholipid biosynthetic process"/>
    <property type="evidence" value="ECO:0007669"/>
    <property type="project" value="UniProtKB-KW"/>
</dbReference>
<dbReference type="SUPFAM" id="SSF53659">
    <property type="entry name" value="Isocitrate/Isopropylmalate dehydrogenase-like"/>
    <property type="match status" value="1"/>
</dbReference>
<dbReference type="PANTHER" id="PTHR30100">
    <property type="entry name" value="FATTY ACID/PHOSPHOLIPID SYNTHESIS PROTEIN PLSX"/>
    <property type="match status" value="1"/>
</dbReference>
<comment type="pathway">
    <text evidence="10">Lipid metabolism; phospholipid metabolism.</text>
</comment>
<protein>
    <recommendedName>
        <fullName evidence="8 10">Phosphate acyltransferase</fullName>
        <ecNumber evidence="8 10">2.3.1.274</ecNumber>
    </recommendedName>
    <alternativeName>
        <fullName evidence="10">Acyl-ACP phosphotransacylase</fullName>
    </alternativeName>
    <alternativeName>
        <fullName evidence="10">Acyl-[acyl-carrier-protein]--phosphate acyltransferase</fullName>
    </alternativeName>
    <alternativeName>
        <fullName evidence="10">Phosphate-acyl-ACP acyltransferase</fullName>
    </alternativeName>
</protein>
<comment type="similarity">
    <text evidence="10">Belongs to the PlsX family.</text>
</comment>
<keyword evidence="12" id="KW-1185">Reference proteome</keyword>
<evidence type="ECO:0000256" key="1">
    <source>
        <dbReference type="ARBA" id="ARBA00001232"/>
    </source>
</evidence>
<dbReference type="STRING" id="617002.SAMN05660653_02434"/>
<organism evidence="11 12">
    <name type="scientific">Desulfonatronum thiosulfatophilum</name>
    <dbReference type="NCBI Taxonomy" id="617002"/>
    <lineage>
        <taxon>Bacteria</taxon>
        <taxon>Pseudomonadati</taxon>
        <taxon>Thermodesulfobacteriota</taxon>
        <taxon>Desulfovibrionia</taxon>
        <taxon>Desulfovibrionales</taxon>
        <taxon>Desulfonatronaceae</taxon>
        <taxon>Desulfonatronum</taxon>
    </lineage>
</organism>
<reference evidence="11 12" key="1">
    <citation type="submission" date="2016-10" db="EMBL/GenBank/DDBJ databases">
        <authorList>
            <person name="de Groot N.N."/>
        </authorList>
    </citation>
    <scope>NUCLEOTIDE SEQUENCE [LARGE SCALE GENOMIC DNA]</scope>
    <source>
        <strain evidence="11 12">ASO4-2</strain>
    </source>
</reference>
<keyword evidence="7 10" id="KW-1208">Phospholipid metabolism</keyword>
<dbReference type="InterPro" id="IPR003664">
    <property type="entry name" value="FA_synthesis"/>
</dbReference>
<keyword evidence="5 10" id="KW-0443">Lipid metabolism</keyword>
<comment type="function">
    <text evidence="10">Catalyzes the reversible formation of acyl-phosphate (acyl-PO(4)) from acyl-[acyl-carrier-protein] (acyl-ACP). This enzyme utilizes acyl-ACP as fatty acyl donor, but not acyl-CoA.</text>
</comment>
<accession>A0A1G6DWX1</accession>
<evidence type="ECO:0000256" key="3">
    <source>
        <dbReference type="ARBA" id="ARBA00022516"/>
    </source>
</evidence>
<keyword evidence="11" id="KW-0012">Acyltransferase</keyword>
<dbReference type="InterPro" id="IPR012281">
    <property type="entry name" value="Phospholipid_synth_PlsX-like"/>
</dbReference>
<comment type="subunit">
    <text evidence="9 10">Homodimer. Probably interacts with PlsY.</text>
</comment>
<name>A0A1G6DWX1_9BACT</name>
<dbReference type="AlphaFoldDB" id="A0A1G6DWX1"/>
<evidence type="ECO:0000313" key="11">
    <source>
        <dbReference type="EMBL" id="SDB49687.1"/>
    </source>
</evidence>
<dbReference type="EMBL" id="FMXO01000014">
    <property type="protein sequence ID" value="SDB49687.1"/>
    <property type="molecule type" value="Genomic_DNA"/>
</dbReference>
<evidence type="ECO:0000256" key="5">
    <source>
        <dbReference type="ARBA" id="ARBA00023098"/>
    </source>
</evidence>
<dbReference type="GO" id="GO:0006633">
    <property type="term" value="P:fatty acid biosynthetic process"/>
    <property type="evidence" value="ECO:0007669"/>
    <property type="project" value="UniProtKB-UniRule"/>
</dbReference>
<comment type="subcellular location">
    <subcellularLocation>
        <location evidence="10">Cytoplasm</location>
    </subcellularLocation>
    <text evidence="10">Associated with the membrane possibly through PlsY.</text>
</comment>
<proteinExistence type="inferred from homology"/>
<gene>
    <name evidence="10" type="primary">plsX</name>
    <name evidence="11" type="ORF">SAMN05660653_02434</name>
</gene>
<evidence type="ECO:0000256" key="9">
    <source>
        <dbReference type="ARBA" id="ARBA00046608"/>
    </source>
</evidence>
<keyword evidence="6 10" id="KW-0594">Phospholipid biosynthesis</keyword>
<evidence type="ECO:0000256" key="7">
    <source>
        <dbReference type="ARBA" id="ARBA00023264"/>
    </source>
</evidence>
<keyword evidence="2 10" id="KW-0963">Cytoplasm</keyword>
<keyword evidence="3 10" id="KW-0444">Lipid biosynthesis</keyword>
<dbReference type="Proteomes" id="UP000198771">
    <property type="component" value="Unassembled WGS sequence"/>
</dbReference>
<evidence type="ECO:0000256" key="10">
    <source>
        <dbReference type="HAMAP-Rule" id="MF_00019"/>
    </source>
</evidence>
<evidence type="ECO:0000256" key="8">
    <source>
        <dbReference type="ARBA" id="ARBA00024069"/>
    </source>
</evidence>
<dbReference type="Gene3D" id="3.40.718.10">
    <property type="entry name" value="Isopropylmalate Dehydrogenase"/>
    <property type="match status" value="1"/>
</dbReference>
<evidence type="ECO:0000256" key="2">
    <source>
        <dbReference type="ARBA" id="ARBA00022490"/>
    </source>
</evidence>
<dbReference type="PIRSF" id="PIRSF002465">
    <property type="entry name" value="Phsphlp_syn_PlsX"/>
    <property type="match status" value="1"/>
</dbReference>
<dbReference type="RefSeq" id="WP_092122085.1">
    <property type="nucleotide sequence ID" value="NZ_FMXO01000014.1"/>
</dbReference>
<dbReference type="GO" id="GO:0043811">
    <property type="term" value="F:phosphate:acyl-[acyl carrier protein] acyltransferase activity"/>
    <property type="evidence" value="ECO:0007669"/>
    <property type="project" value="UniProtKB-UniRule"/>
</dbReference>
<evidence type="ECO:0000313" key="12">
    <source>
        <dbReference type="Proteomes" id="UP000198771"/>
    </source>
</evidence>
<dbReference type="PANTHER" id="PTHR30100:SF1">
    <property type="entry name" value="PHOSPHATE ACYLTRANSFERASE"/>
    <property type="match status" value="1"/>
</dbReference>
<dbReference type="NCBIfam" id="TIGR00182">
    <property type="entry name" value="plsX"/>
    <property type="match status" value="1"/>
</dbReference>
<dbReference type="EC" id="2.3.1.274" evidence="8 10"/>
<evidence type="ECO:0000256" key="6">
    <source>
        <dbReference type="ARBA" id="ARBA00023209"/>
    </source>
</evidence>
<dbReference type="GO" id="GO:0005737">
    <property type="term" value="C:cytoplasm"/>
    <property type="evidence" value="ECO:0007669"/>
    <property type="project" value="UniProtKB-SubCell"/>
</dbReference>
<dbReference type="Pfam" id="PF02504">
    <property type="entry name" value="FA_synthesis"/>
    <property type="match status" value="1"/>
</dbReference>
<dbReference type="UniPathway" id="UPA00085"/>
<keyword evidence="4 10" id="KW-0808">Transferase</keyword>